<dbReference type="PROSITE" id="PS51272">
    <property type="entry name" value="SLH"/>
    <property type="match status" value="1"/>
</dbReference>
<evidence type="ECO:0000259" key="2">
    <source>
        <dbReference type="PROSITE" id="PS51272"/>
    </source>
</evidence>
<feature type="signal peptide" evidence="1">
    <location>
        <begin position="1"/>
        <end position="21"/>
    </location>
</feature>
<reference evidence="3 4" key="1">
    <citation type="journal article" date="2009" name="Int. J. Syst. Evol. Microbiol.">
        <title>Paenibacillus contaminans sp. nov., isolated from a contaminated laboratory plate.</title>
        <authorList>
            <person name="Chou J.H."/>
            <person name="Lee J.H."/>
            <person name="Lin M.C."/>
            <person name="Chang P.S."/>
            <person name="Arun A.B."/>
            <person name="Young C.C."/>
            <person name="Chen W.M."/>
        </authorList>
    </citation>
    <scope>NUCLEOTIDE SEQUENCE [LARGE SCALE GENOMIC DNA]</scope>
    <source>
        <strain evidence="3 4">CKOBP-6</strain>
    </source>
</reference>
<gene>
    <name evidence="3" type="ORF">DQG23_16900</name>
</gene>
<dbReference type="AlphaFoldDB" id="A0A329MQD3"/>
<proteinExistence type="predicted"/>
<organism evidence="3 4">
    <name type="scientific">Paenibacillus contaminans</name>
    <dbReference type="NCBI Taxonomy" id="450362"/>
    <lineage>
        <taxon>Bacteria</taxon>
        <taxon>Bacillati</taxon>
        <taxon>Bacillota</taxon>
        <taxon>Bacilli</taxon>
        <taxon>Bacillales</taxon>
        <taxon>Paenibacillaceae</taxon>
        <taxon>Paenibacillus</taxon>
    </lineage>
</organism>
<dbReference type="EMBL" id="QMFB01000009">
    <property type="protein sequence ID" value="RAV20147.1"/>
    <property type="molecule type" value="Genomic_DNA"/>
</dbReference>
<comment type="caution">
    <text evidence="3">The sequence shown here is derived from an EMBL/GenBank/DDBJ whole genome shotgun (WGS) entry which is preliminary data.</text>
</comment>
<dbReference type="Pfam" id="PF00395">
    <property type="entry name" value="SLH"/>
    <property type="match status" value="1"/>
</dbReference>
<evidence type="ECO:0000256" key="1">
    <source>
        <dbReference type="SAM" id="SignalP"/>
    </source>
</evidence>
<dbReference type="InterPro" id="IPR001119">
    <property type="entry name" value="SLH_dom"/>
</dbReference>
<dbReference type="InterPro" id="IPR014044">
    <property type="entry name" value="CAP_dom"/>
</dbReference>
<accession>A0A329MQD3</accession>
<dbReference type="CDD" id="cd05379">
    <property type="entry name" value="CAP_bacterial"/>
    <property type="match status" value="1"/>
</dbReference>
<keyword evidence="4" id="KW-1185">Reference proteome</keyword>
<evidence type="ECO:0000313" key="3">
    <source>
        <dbReference type="EMBL" id="RAV20147.1"/>
    </source>
</evidence>
<protein>
    <submittedName>
        <fullName evidence="3">Copper amine oxidase</fullName>
    </submittedName>
</protein>
<feature type="chain" id="PRO_5039713187" evidence="1">
    <location>
        <begin position="22"/>
        <end position="499"/>
    </location>
</feature>
<evidence type="ECO:0000313" key="4">
    <source>
        <dbReference type="Proteomes" id="UP000250369"/>
    </source>
</evidence>
<dbReference type="PANTHER" id="PTHR31157">
    <property type="entry name" value="SCP DOMAIN-CONTAINING PROTEIN"/>
    <property type="match status" value="1"/>
</dbReference>
<sequence>MMTTSSTGVKRNLLMIAAAFAITAAGCTGLPSGPHKAEAAGDVKSLANPSGSFTDAANHWAADTIRWAVQQRVVDGYEDGTFKPDNKVAEPEFLAMLLRAYPEIQAGSPSAGEPWYAPYYRVAGEKRWAVRQVTSADQFNRGNVAQLIATTQGRSETVEGAIRFLLAQGLASGKTADTVEGFGQYDQLTRAEAVQFIKNMKDKRTAVTDGPAEALAEEAAFTVSGLQLGQTEASVIAKLGQPARKDASEYGFSWYIYNSDYSNYAQVGIQAGKIVALFSNADNWSSDTGVKIGTSASDVEAIYGKPIKLAKGNILDSYASNEVAVYRVDDSYATIFFDKHKNNTASAVQLVDKATEDSQQSYFPPFSEELRSSFEKQIFDQANASRARFGLAPFAWDDKAADTARKHSEDMAKQDYFDHTNLKGESPFDRMEANGIVYRTAAENIAAGQRNAIYAHAGWMNSLGHRNNLLADISRLGVGIHFGGDMSMYYTQNFFTPLR</sequence>
<dbReference type="Pfam" id="PF14504">
    <property type="entry name" value="CAP_assoc_N"/>
    <property type="match status" value="1"/>
</dbReference>
<dbReference type="Proteomes" id="UP000250369">
    <property type="component" value="Unassembled WGS sequence"/>
</dbReference>
<dbReference type="Pfam" id="PF00188">
    <property type="entry name" value="CAP"/>
    <property type="match status" value="1"/>
</dbReference>
<dbReference type="PANTHER" id="PTHR31157:SF1">
    <property type="entry name" value="SCP DOMAIN-CONTAINING PROTEIN"/>
    <property type="match status" value="1"/>
</dbReference>
<keyword evidence="1" id="KW-0732">Signal</keyword>
<dbReference type="InterPro" id="IPR029410">
    <property type="entry name" value="CAP_assoc"/>
</dbReference>
<dbReference type="InterPro" id="IPR035940">
    <property type="entry name" value="CAP_sf"/>
</dbReference>
<dbReference type="Gene3D" id="3.40.33.10">
    <property type="entry name" value="CAP"/>
    <property type="match status" value="1"/>
</dbReference>
<name>A0A329MQD3_9BACL</name>
<dbReference type="SUPFAM" id="SSF55797">
    <property type="entry name" value="PR-1-like"/>
    <property type="match status" value="1"/>
</dbReference>
<feature type="domain" description="SLH" evidence="2">
    <location>
        <begin position="48"/>
        <end position="111"/>
    </location>
</feature>